<dbReference type="AlphaFoldDB" id="A0A0N7KKL0"/>
<keyword evidence="2" id="KW-0732">Signal</keyword>
<dbReference type="PaxDb" id="39947-A0A0N7KKL0"/>
<dbReference type="EMBL" id="AP014961">
    <property type="protein sequence ID" value="BAS93513.1"/>
    <property type="molecule type" value="Genomic_DNA"/>
</dbReference>
<feature type="signal peptide" evidence="2">
    <location>
        <begin position="1"/>
        <end position="25"/>
    </location>
</feature>
<sequence>MPRVVLLARRWLGSLTFFLTELAHGSCMTARFPFPYPLLLLTARCVRDSGGGGGGRTDPIPSRRQASRDRAVAETRESGAARSRLGAEGEVGRRLHRRRAGSCGRARLGRWLERGRKEVAAQLRRLRCLVAAVADALAKLRTPTSCPVCSNVLLTESFQIDCLRIDDSGQDGVMDQQLQARRGS</sequence>
<evidence type="ECO:0000256" key="1">
    <source>
        <dbReference type="SAM" id="MobiDB-lite"/>
    </source>
</evidence>
<reference evidence="3 4" key="2">
    <citation type="journal article" date="2013" name="Plant Cell Physiol.">
        <title>Rice Annotation Project Database (RAP-DB): an integrative and interactive database for rice genomics.</title>
        <authorList>
            <person name="Sakai H."/>
            <person name="Lee S.S."/>
            <person name="Tanaka T."/>
            <person name="Numa H."/>
            <person name="Kim J."/>
            <person name="Kawahara Y."/>
            <person name="Wakimoto H."/>
            <person name="Yang C.C."/>
            <person name="Iwamoto M."/>
            <person name="Abe T."/>
            <person name="Yamada Y."/>
            <person name="Muto A."/>
            <person name="Inokuchi H."/>
            <person name="Ikemura T."/>
            <person name="Matsumoto T."/>
            <person name="Sasaki T."/>
            <person name="Itoh T."/>
        </authorList>
    </citation>
    <scope>NUCLEOTIDE SEQUENCE [LARGE SCALE GENOMIC DNA]</scope>
    <source>
        <strain evidence="4">cv. Nipponbare</strain>
    </source>
</reference>
<reference evidence="4" key="1">
    <citation type="journal article" date="2005" name="Nature">
        <title>The map-based sequence of the rice genome.</title>
        <authorList>
            <consortium name="International rice genome sequencing project (IRGSP)"/>
            <person name="Matsumoto T."/>
            <person name="Wu J."/>
            <person name="Kanamori H."/>
            <person name="Katayose Y."/>
            <person name="Fujisawa M."/>
            <person name="Namiki N."/>
            <person name="Mizuno H."/>
            <person name="Yamamoto K."/>
            <person name="Antonio B.A."/>
            <person name="Baba T."/>
            <person name="Sakata K."/>
            <person name="Nagamura Y."/>
            <person name="Aoki H."/>
            <person name="Arikawa K."/>
            <person name="Arita K."/>
            <person name="Bito T."/>
            <person name="Chiden Y."/>
            <person name="Fujitsuka N."/>
            <person name="Fukunaka R."/>
            <person name="Hamada M."/>
            <person name="Harada C."/>
            <person name="Hayashi A."/>
            <person name="Hijishita S."/>
            <person name="Honda M."/>
            <person name="Hosokawa S."/>
            <person name="Ichikawa Y."/>
            <person name="Idonuma A."/>
            <person name="Iijima M."/>
            <person name="Ikeda M."/>
            <person name="Ikeno M."/>
            <person name="Ito K."/>
            <person name="Ito S."/>
            <person name="Ito T."/>
            <person name="Ito Y."/>
            <person name="Ito Y."/>
            <person name="Iwabuchi A."/>
            <person name="Kamiya K."/>
            <person name="Karasawa W."/>
            <person name="Kurita K."/>
            <person name="Katagiri S."/>
            <person name="Kikuta A."/>
            <person name="Kobayashi H."/>
            <person name="Kobayashi N."/>
            <person name="Machita K."/>
            <person name="Maehara T."/>
            <person name="Masukawa M."/>
            <person name="Mizubayashi T."/>
            <person name="Mukai Y."/>
            <person name="Nagasaki H."/>
            <person name="Nagata Y."/>
            <person name="Naito S."/>
            <person name="Nakashima M."/>
            <person name="Nakama Y."/>
            <person name="Nakamichi Y."/>
            <person name="Nakamura M."/>
            <person name="Meguro A."/>
            <person name="Negishi M."/>
            <person name="Ohta I."/>
            <person name="Ohta T."/>
            <person name="Okamoto M."/>
            <person name="Ono N."/>
            <person name="Saji S."/>
            <person name="Sakaguchi M."/>
            <person name="Sakai K."/>
            <person name="Shibata M."/>
            <person name="Shimokawa T."/>
            <person name="Song J."/>
            <person name="Takazaki Y."/>
            <person name="Terasawa K."/>
            <person name="Tsugane M."/>
            <person name="Tsuji K."/>
            <person name="Ueda S."/>
            <person name="Waki K."/>
            <person name="Yamagata H."/>
            <person name="Yamamoto M."/>
            <person name="Yamamoto S."/>
            <person name="Yamane H."/>
            <person name="Yoshiki S."/>
            <person name="Yoshihara R."/>
            <person name="Yukawa K."/>
            <person name="Zhong H."/>
            <person name="Yano M."/>
            <person name="Yuan Q."/>
            <person name="Ouyang S."/>
            <person name="Liu J."/>
            <person name="Jones K.M."/>
            <person name="Gansberger K."/>
            <person name="Moffat K."/>
            <person name="Hill J."/>
            <person name="Bera J."/>
            <person name="Fadrosh D."/>
            <person name="Jin S."/>
            <person name="Johri S."/>
            <person name="Kim M."/>
            <person name="Overton L."/>
            <person name="Reardon M."/>
            <person name="Tsitrin T."/>
            <person name="Vuong H."/>
            <person name="Weaver B."/>
            <person name="Ciecko A."/>
            <person name="Tallon L."/>
            <person name="Jackson J."/>
            <person name="Pai G."/>
            <person name="Aken S.V."/>
            <person name="Utterback T."/>
            <person name="Reidmuller S."/>
            <person name="Feldblyum T."/>
            <person name="Hsiao J."/>
            <person name="Zismann V."/>
            <person name="Iobst S."/>
            <person name="de Vazeille A.R."/>
            <person name="Buell C.R."/>
            <person name="Ying K."/>
            <person name="Li Y."/>
            <person name="Lu T."/>
            <person name="Huang Y."/>
            <person name="Zhao Q."/>
            <person name="Feng Q."/>
            <person name="Zhang L."/>
            <person name="Zhu J."/>
            <person name="Weng Q."/>
            <person name="Mu J."/>
            <person name="Lu Y."/>
            <person name="Fan D."/>
            <person name="Liu Y."/>
            <person name="Guan J."/>
            <person name="Zhang Y."/>
            <person name="Yu S."/>
            <person name="Liu X."/>
            <person name="Zhang Y."/>
            <person name="Hong G."/>
            <person name="Han B."/>
            <person name="Choisne N."/>
            <person name="Demange N."/>
            <person name="Orjeda G."/>
            <person name="Samain S."/>
            <person name="Cattolico L."/>
            <person name="Pelletier E."/>
            <person name="Couloux A."/>
            <person name="Segurens B."/>
            <person name="Wincker P."/>
            <person name="D'Hont A."/>
            <person name="Scarpelli C."/>
            <person name="Weissenbach J."/>
            <person name="Salanoubat M."/>
            <person name="Quetier F."/>
            <person name="Yu Y."/>
            <person name="Kim H.R."/>
            <person name="Rambo T."/>
            <person name="Currie J."/>
            <person name="Collura K."/>
            <person name="Luo M."/>
            <person name="Yang T."/>
            <person name="Ammiraju J.S.S."/>
            <person name="Engler F."/>
            <person name="Soderlund C."/>
            <person name="Wing R.A."/>
            <person name="Palmer L.E."/>
            <person name="de la Bastide M."/>
            <person name="Spiegel L."/>
            <person name="Nascimento L."/>
            <person name="Zutavern T."/>
            <person name="O'Shaughnessy A."/>
            <person name="Dike S."/>
            <person name="Dedhia N."/>
            <person name="Preston R."/>
            <person name="Balija V."/>
            <person name="McCombie W.R."/>
            <person name="Chow T."/>
            <person name="Chen H."/>
            <person name="Chung M."/>
            <person name="Chen C."/>
            <person name="Shaw J."/>
            <person name="Wu H."/>
            <person name="Hsiao K."/>
            <person name="Chao Y."/>
            <person name="Chu M."/>
            <person name="Cheng C."/>
            <person name="Hour A."/>
            <person name="Lee P."/>
            <person name="Lin S."/>
            <person name="Lin Y."/>
            <person name="Liou J."/>
            <person name="Liu S."/>
            <person name="Hsing Y."/>
            <person name="Raghuvanshi S."/>
            <person name="Mohanty A."/>
            <person name="Bharti A.K."/>
            <person name="Gaur A."/>
            <person name="Gupta V."/>
            <person name="Kumar D."/>
            <person name="Ravi V."/>
            <person name="Vij S."/>
            <person name="Kapur A."/>
            <person name="Khurana P."/>
            <person name="Khurana P."/>
            <person name="Khurana J.P."/>
            <person name="Tyagi A.K."/>
            <person name="Gaikwad K."/>
            <person name="Singh A."/>
            <person name="Dalal V."/>
            <person name="Srivastava S."/>
            <person name="Dixit A."/>
            <person name="Pal A.K."/>
            <person name="Ghazi I.A."/>
            <person name="Yadav M."/>
            <person name="Pandit A."/>
            <person name="Bhargava A."/>
            <person name="Sureshbabu K."/>
            <person name="Batra K."/>
            <person name="Sharma T.R."/>
            <person name="Mohapatra T."/>
            <person name="Singh N.K."/>
            <person name="Messing J."/>
            <person name="Nelson A.B."/>
            <person name="Fuks G."/>
            <person name="Kavchok S."/>
            <person name="Keizer G."/>
            <person name="Linton E."/>
            <person name="Llaca V."/>
            <person name="Song R."/>
            <person name="Tanyolac B."/>
            <person name="Young S."/>
            <person name="Ho-Il K."/>
            <person name="Hahn J.H."/>
            <person name="Sangsakoo G."/>
            <person name="Vanavichit A."/>
            <person name="de Mattos Luiz.A.T."/>
            <person name="Zimmer P.D."/>
            <person name="Malone G."/>
            <person name="Dellagostin O."/>
            <person name="de Oliveira A.C."/>
            <person name="Bevan M."/>
            <person name="Bancroft I."/>
            <person name="Minx P."/>
            <person name="Cordum H."/>
            <person name="Wilson R."/>
            <person name="Cheng Z."/>
            <person name="Jin W."/>
            <person name="Jiang J."/>
            <person name="Leong S.A."/>
            <person name="Iwama H."/>
            <person name="Gojobori T."/>
            <person name="Itoh T."/>
            <person name="Niimura Y."/>
            <person name="Fujii Y."/>
            <person name="Habara T."/>
            <person name="Sakai H."/>
            <person name="Sato Y."/>
            <person name="Wilson G."/>
            <person name="Kumar K."/>
            <person name="McCouch S."/>
            <person name="Juretic N."/>
            <person name="Hoen D."/>
            <person name="Wright S."/>
            <person name="Bruskiewich R."/>
            <person name="Bureau T."/>
            <person name="Miyao A."/>
            <person name="Hirochika H."/>
            <person name="Nishikawa T."/>
            <person name="Kadowaki K."/>
            <person name="Sugiura M."/>
            <person name="Burr B."/>
            <person name="Sasaki T."/>
        </authorList>
    </citation>
    <scope>NUCLEOTIDE SEQUENCE [LARGE SCALE GENOMIC DNA]</scope>
    <source>
        <strain evidence="4">cv. Nipponbare</strain>
    </source>
</reference>
<accession>A0A0N7KKL0</accession>
<dbReference type="InParanoid" id="A0A0N7KKL0"/>
<protein>
    <submittedName>
        <fullName evidence="3">Os05g0348366 protein</fullName>
    </submittedName>
</protein>
<evidence type="ECO:0000313" key="4">
    <source>
        <dbReference type="Proteomes" id="UP000059680"/>
    </source>
</evidence>
<name>A0A0N7KKL0_ORYSJ</name>
<proteinExistence type="predicted"/>
<reference evidence="3 4" key="3">
    <citation type="journal article" date="2013" name="Rice">
        <title>Improvement of the Oryza sativa Nipponbare reference genome using next generation sequence and optical map data.</title>
        <authorList>
            <person name="Kawahara Y."/>
            <person name="de la Bastide M."/>
            <person name="Hamilton J.P."/>
            <person name="Kanamori H."/>
            <person name="McCombie W.R."/>
            <person name="Ouyang S."/>
            <person name="Schwartz D.C."/>
            <person name="Tanaka T."/>
            <person name="Wu J."/>
            <person name="Zhou S."/>
            <person name="Childs K.L."/>
            <person name="Davidson R.M."/>
            <person name="Lin H."/>
            <person name="Quesada-Ocampo L."/>
            <person name="Vaillancourt B."/>
            <person name="Sakai H."/>
            <person name="Lee S.S."/>
            <person name="Kim J."/>
            <person name="Numa H."/>
            <person name="Itoh T."/>
            <person name="Buell C.R."/>
            <person name="Matsumoto T."/>
        </authorList>
    </citation>
    <scope>NUCLEOTIDE SEQUENCE [LARGE SCALE GENOMIC DNA]</scope>
    <source>
        <strain evidence="4">cv. Nipponbare</strain>
    </source>
</reference>
<keyword evidence="4" id="KW-1185">Reference proteome</keyword>
<feature type="compositionally biased region" description="Basic and acidic residues" evidence="1">
    <location>
        <begin position="66"/>
        <end position="86"/>
    </location>
</feature>
<feature type="region of interest" description="Disordered" evidence="1">
    <location>
        <begin position="51"/>
        <end position="86"/>
    </location>
</feature>
<organism evidence="3 4">
    <name type="scientific">Oryza sativa subsp. japonica</name>
    <name type="common">Rice</name>
    <dbReference type="NCBI Taxonomy" id="39947"/>
    <lineage>
        <taxon>Eukaryota</taxon>
        <taxon>Viridiplantae</taxon>
        <taxon>Streptophyta</taxon>
        <taxon>Embryophyta</taxon>
        <taxon>Tracheophyta</taxon>
        <taxon>Spermatophyta</taxon>
        <taxon>Magnoliopsida</taxon>
        <taxon>Liliopsida</taxon>
        <taxon>Poales</taxon>
        <taxon>Poaceae</taxon>
        <taxon>BOP clade</taxon>
        <taxon>Oryzoideae</taxon>
        <taxon>Oryzeae</taxon>
        <taxon>Oryzinae</taxon>
        <taxon>Oryza</taxon>
        <taxon>Oryza sativa</taxon>
    </lineage>
</organism>
<gene>
    <name evidence="3" type="ordered locus">Os05g0348366</name>
    <name evidence="3" type="ORF">OSNPB_050348366</name>
</gene>
<dbReference type="SMR" id="A0A0N7KKL0"/>
<dbReference type="Proteomes" id="UP000059680">
    <property type="component" value="Chromosome 5"/>
</dbReference>
<feature type="chain" id="PRO_5006014807" evidence="2">
    <location>
        <begin position="26"/>
        <end position="184"/>
    </location>
</feature>
<evidence type="ECO:0000313" key="3">
    <source>
        <dbReference type="EMBL" id="BAS93513.1"/>
    </source>
</evidence>
<evidence type="ECO:0000256" key="2">
    <source>
        <dbReference type="SAM" id="SignalP"/>
    </source>
</evidence>